<dbReference type="GO" id="GO:0004852">
    <property type="term" value="F:uroporphyrinogen-III synthase activity"/>
    <property type="evidence" value="ECO:0007669"/>
    <property type="project" value="InterPro"/>
</dbReference>
<dbReference type="PANTHER" id="PTHR12390">
    <property type="entry name" value="UROPORPHYRINOGEN III SYNTHASE"/>
    <property type="match status" value="1"/>
</dbReference>
<gene>
    <name evidence="2" type="ORF">CJD36_001035</name>
</gene>
<dbReference type="RefSeq" id="WP_105037251.1">
    <property type="nucleotide sequence ID" value="NZ_PPSL01000001.1"/>
</dbReference>
<evidence type="ECO:0000313" key="3">
    <source>
        <dbReference type="Proteomes" id="UP000239872"/>
    </source>
</evidence>
<dbReference type="InterPro" id="IPR039793">
    <property type="entry name" value="UROS/Hem4"/>
</dbReference>
<dbReference type="SUPFAM" id="SSF69618">
    <property type="entry name" value="HemD-like"/>
    <property type="match status" value="1"/>
</dbReference>
<dbReference type="GO" id="GO:0005829">
    <property type="term" value="C:cytosol"/>
    <property type="evidence" value="ECO:0007669"/>
    <property type="project" value="TreeGrafter"/>
</dbReference>
<reference evidence="2 3" key="1">
    <citation type="submission" date="2018-01" db="EMBL/GenBank/DDBJ databases">
        <title>A novel member of the phylum Bacteroidetes isolated from glacier ice.</title>
        <authorList>
            <person name="Liu Q."/>
            <person name="Xin Y.-H."/>
        </authorList>
    </citation>
    <scope>NUCLEOTIDE SEQUENCE [LARGE SCALE GENOMIC DNA]</scope>
    <source>
        <strain evidence="2 3">RB1R16</strain>
    </source>
</reference>
<dbReference type="OrthoDB" id="1523900at2"/>
<organism evidence="2 3">
    <name type="scientific">Flavipsychrobacter stenotrophus</name>
    <dbReference type="NCBI Taxonomy" id="2077091"/>
    <lineage>
        <taxon>Bacteria</taxon>
        <taxon>Pseudomonadati</taxon>
        <taxon>Bacteroidota</taxon>
        <taxon>Chitinophagia</taxon>
        <taxon>Chitinophagales</taxon>
        <taxon>Chitinophagaceae</taxon>
        <taxon>Flavipsychrobacter</taxon>
    </lineage>
</organism>
<dbReference type="InterPro" id="IPR003754">
    <property type="entry name" value="4pyrrol_synth_uPrphyn_synth"/>
</dbReference>
<dbReference type="AlphaFoldDB" id="A0A2S7T0H5"/>
<protein>
    <submittedName>
        <fullName evidence="2">Uroporphyrinogen-III synthase</fullName>
    </submittedName>
</protein>
<comment type="caution">
    <text evidence="2">The sequence shown here is derived from an EMBL/GenBank/DDBJ whole genome shotgun (WGS) entry which is preliminary data.</text>
</comment>
<dbReference type="InterPro" id="IPR036108">
    <property type="entry name" value="4pyrrol_syn_uPrphyn_synt_sf"/>
</dbReference>
<proteinExistence type="predicted"/>
<dbReference type="CDD" id="cd06578">
    <property type="entry name" value="HemD"/>
    <property type="match status" value="1"/>
</dbReference>
<dbReference type="Pfam" id="PF02602">
    <property type="entry name" value="HEM4"/>
    <property type="match status" value="1"/>
</dbReference>
<dbReference type="Proteomes" id="UP000239872">
    <property type="component" value="Unassembled WGS sequence"/>
</dbReference>
<feature type="domain" description="Tetrapyrrole biosynthesis uroporphyrinogen III synthase" evidence="1">
    <location>
        <begin position="34"/>
        <end position="225"/>
    </location>
</feature>
<dbReference type="EMBL" id="PPSL01000001">
    <property type="protein sequence ID" value="PQJ12367.1"/>
    <property type="molecule type" value="Genomic_DNA"/>
</dbReference>
<evidence type="ECO:0000313" key="2">
    <source>
        <dbReference type="EMBL" id="PQJ12367.1"/>
    </source>
</evidence>
<evidence type="ECO:0000259" key="1">
    <source>
        <dbReference type="Pfam" id="PF02602"/>
    </source>
</evidence>
<dbReference type="PANTHER" id="PTHR12390:SF0">
    <property type="entry name" value="UROPORPHYRINOGEN-III SYNTHASE"/>
    <property type="match status" value="1"/>
</dbReference>
<keyword evidence="3" id="KW-1185">Reference proteome</keyword>
<sequence>MSNKISILSTMPLEQPLLNKALDNNIVLDTKAFIQVIDVSDETEVWEKITGAYAQQAIVVFTSASAVFAVCEHPSFVRPNWNIFCIEKATKKAVLQYFDESYIVGSAKDSDELAQKIRETADVNEVIFFCGDKRMDTLPSILLKSGIITNEIVVYKTVEQPTFIEKEHNGILFYSPSGVSSYFSMNTANPGTVLFAIGNTTAAAIKLETENEIVVCPTPSKEALLDVAINYFYNKQK</sequence>
<accession>A0A2S7T0H5</accession>
<dbReference type="Gene3D" id="3.40.50.10090">
    <property type="match status" value="2"/>
</dbReference>
<dbReference type="GO" id="GO:0006780">
    <property type="term" value="P:uroporphyrinogen III biosynthetic process"/>
    <property type="evidence" value="ECO:0007669"/>
    <property type="project" value="InterPro"/>
</dbReference>
<name>A0A2S7T0H5_9BACT</name>